<dbReference type="Proteomes" id="UP000037035">
    <property type="component" value="Unassembled WGS sequence"/>
</dbReference>
<protein>
    <submittedName>
        <fullName evidence="1">Uncharacterized protein</fullName>
    </submittedName>
</protein>
<proteinExistence type="predicted"/>
<keyword evidence="2" id="KW-1185">Reference proteome</keyword>
<evidence type="ECO:0000313" key="1">
    <source>
        <dbReference type="EMBL" id="KNZ47454.1"/>
    </source>
</evidence>
<dbReference type="EMBL" id="LAVV01011696">
    <property type="protein sequence ID" value="KNZ47454.1"/>
    <property type="molecule type" value="Genomic_DNA"/>
</dbReference>
<dbReference type="AlphaFoldDB" id="A0A0L6UFY3"/>
<organism evidence="1 2">
    <name type="scientific">Puccinia sorghi</name>
    <dbReference type="NCBI Taxonomy" id="27349"/>
    <lineage>
        <taxon>Eukaryota</taxon>
        <taxon>Fungi</taxon>
        <taxon>Dikarya</taxon>
        <taxon>Basidiomycota</taxon>
        <taxon>Pucciniomycotina</taxon>
        <taxon>Pucciniomycetes</taxon>
        <taxon>Pucciniales</taxon>
        <taxon>Pucciniaceae</taxon>
        <taxon>Puccinia</taxon>
    </lineage>
</organism>
<name>A0A0L6UFY3_9BASI</name>
<reference evidence="1 2" key="1">
    <citation type="submission" date="2015-08" db="EMBL/GenBank/DDBJ databases">
        <title>Next Generation Sequencing and Analysis of the Genome of Puccinia sorghi L Schw, the Causal Agent of Maize Common Rust.</title>
        <authorList>
            <person name="Rochi L."/>
            <person name="Burguener G."/>
            <person name="Darino M."/>
            <person name="Turjanski A."/>
            <person name="Kreff E."/>
            <person name="Dieguez M.J."/>
            <person name="Sacco F."/>
        </authorList>
    </citation>
    <scope>NUCLEOTIDE SEQUENCE [LARGE SCALE GENOMIC DNA]</scope>
    <source>
        <strain evidence="1 2">RO10H11247</strain>
    </source>
</reference>
<dbReference type="VEuPathDB" id="FungiDB:VP01_637g7"/>
<dbReference type="OrthoDB" id="5946233at2759"/>
<sequence length="109" mass="12354">MPHNTDHLHKVIFPLPMYTSKLFKCRLVPHIPQGARWKNGLVPVPPEAAKTLVTSFYLCGAELMRVSQIWLTEELGNLVQGIEPPIPVFSIQNVWDLFSSILSLIKAYD</sequence>
<evidence type="ECO:0000313" key="2">
    <source>
        <dbReference type="Proteomes" id="UP000037035"/>
    </source>
</evidence>
<comment type="caution">
    <text evidence="1">The sequence shown here is derived from an EMBL/GenBank/DDBJ whole genome shotgun (WGS) entry which is preliminary data.</text>
</comment>
<gene>
    <name evidence="1" type="ORF">VP01_637g7</name>
</gene>
<accession>A0A0L6UFY3</accession>